<evidence type="ECO:0000256" key="6">
    <source>
        <dbReference type="ARBA" id="ARBA00022989"/>
    </source>
</evidence>
<dbReference type="GO" id="GO:0005886">
    <property type="term" value="C:plasma membrane"/>
    <property type="evidence" value="ECO:0007669"/>
    <property type="project" value="UniProtKB-SubCell"/>
</dbReference>
<evidence type="ECO:0000256" key="2">
    <source>
        <dbReference type="ARBA" id="ARBA00022475"/>
    </source>
</evidence>
<keyword evidence="12" id="KW-1185">Reference proteome</keyword>
<evidence type="ECO:0000313" key="12">
    <source>
        <dbReference type="Proteomes" id="UP000000311"/>
    </source>
</evidence>
<evidence type="ECO:0000256" key="4">
    <source>
        <dbReference type="ARBA" id="ARBA00022692"/>
    </source>
</evidence>
<evidence type="ECO:0000256" key="5">
    <source>
        <dbReference type="ARBA" id="ARBA00022725"/>
    </source>
</evidence>
<dbReference type="Pfam" id="PF02949">
    <property type="entry name" value="7tm_6"/>
    <property type="match status" value="1"/>
</dbReference>
<evidence type="ECO:0000256" key="3">
    <source>
        <dbReference type="ARBA" id="ARBA00022606"/>
    </source>
</evidence>
<comment type="caution">
    <text evidence="10">Lacks conserved residue(s) required for the propagation of feature annotation.</text>
</comment>
<proteinExistence type="inferred from homology"/>
<comment type="similarity">
    <text evidence="10">Belongs to the insect chemoreceptor superfamily. Heteromeric odorant receptor channel (TC 1.A.69) family.</text>
</comment>
<dbReference type="PANTHER" id="PTHR21137">
    <property type="entry name" value="ODORANT RECEPTOR"/>
    <property type="match status" value="1"/>
</dbReference>
<evidence type="ECO:0000256" key="10">
    <source>
        <dbReference type="RuleBase" id="RU351113"/>
    </source>
</evidence>
<organism evidence="12">
    <name type="scientific">Camponotus floridanus</name>
    <name type="common">Florida carpenter ant</name>
    <dbReference type="NCBI Taxonomy" id="104421"/>
    <lineage>
        <taxon>Eukaryota</taxon>
        <taxon>Metazoa</taxon>
        <taxon>Ecdysozoa</taxon>
        <taxon>Arthropoda</taxon>
        <taxon>Hexapoda</taxon>
        <taxon>Insecta</taxon>
        <taxon>Pterygota</taxon>
        <taxon>Neoptera</taxon>
        <taxon>Endopterygota</taxon>
        <taxon>Hymenoptera</taxon>
        <taxon>Apocrita</taxon>
        <taxon>Aculeata</taxon>
        <taxon>Formicoidea</taxon>
        <taxon>Formicidae</taxon>
        <taxon>Formicinae</taxon>
        <taxon>Camponotus</taxon>
    </lineage>
</organism>
<keyword evidence="9 10" id="KW-0807">Transducer</keyword>
<evidence type="ECO:0000256" key="7">
    <source>
        <dbReference type="ARBA" id="ARBA00023136"/>
    </source>
</evidence>
<keyword evidence="4 10" id="KW-0812">Transmembrane</keyword>
<gene>
    <name evidence="11" type="ORF">EAG_15197</name>
</gene>
<evidence type="ECO:0000313" key="11">
    <source>
        <dbReference type="EMBL" id="EFN63212.1"/>
    </source>
</evidence>
<dbReference type="GO" id="GO:0007165">
    <property type="term" value="P:signal transduction"/>
    <property type="evidence" value="ECO:0007669"/>
    <property type="project" value="UniProtKB-KW"/>
</dbReference>
<evidence type="ECO:0000256" key="1">
    <source>
        <dbReference type="ARBA" id="ARBA00004651"/>
    </source>
</evidence>
<dbReference type="PANTHER" id="PTHR21137:SF35">
    <property type="entry name" value="ODORANT RECEPTOR 19A-RELATED"/>
    <property type="match status" value="1"/>
</dbReference>
<dbReference type="AlphaFoldDB" id="E2ATL6"/>
<keyword evidence="7 10" id="KW-0472">Membrane</keyword>
<dbReference type="InterPro" id="IPR004117">
    <property type="entry name" value="7tm6_olfct_rcpt"/>
</dbReference>
<protein>
    <recommendedName>
        <fullName evidence="10">Odorant receptor</fullName>
    </recommendedName>
</protein>
<keyword evidence="8 10" id="KW-0675">Receptor</keyword>
<evidence type="ECO:0000256" key="8">
    <source>
        <dbReference type="ARBA" id="ARBA00023170"/>
    </source>
</evidence>
<feature type="transmembrane region" description="Helical" evidence="10">
    <location>
        <begin position="41"/>
        <end position="58"/>
    </location>
</feature>
<name>E2ATL6_CAMFO</name>
<keyword evidence="3 10" id="KW-0716">Sensory transduction</keyword>
<feature type="transmembrane region" description="Helical" evidence="10">
    <location>
        <begin position="136"/>
        <end position="156"/>
    </location>
</feature>
<comment type="subcellular location">
    <subcellularLocation>
        <location evidence="1 10">Cell membrane</location>
        <topology evidence="1 10">Multi-pass membrane protein</topology>
    </subcellularLocation>
</comment>
<dbReference type="OMA" id="KDLMFIV"/>
<keyword evidence="2" id="KW-1003">Cell membrane</keyword>
<dbReference type="Proteomes" id="UP000000311">
    <property type="component" value="Unassembled WGS sequence"/>
</dbReference>
<sequence length="486" mass="56283">MNNLSDLNYAFTTSRQCMRLLGIWPDPNVPLNVFRRPKIEFMLATCIMSVYVFTPQIINTIRAWGNISRVVELFVTANFSMMSIGKMIITRYHGETLFNLKELRLLISSMMTDWMTSTSNWERNIMLKLAKTGRRLNFGYFIAAIGTITFAFYVRLENVLQTMHQPRRYLPYRFDYIQKSPNYEITTFIQICGGAYAVLGNYSVDSFISILLLHICAQLINLQITLNNLIDKLDNKSISSLTFRKGLTAIIIRHEHLIRSHFDYVGYFHFMHMMITDNFNISIIKSINMAFGVYNCKWYNIPAKDAKDLMFIVYRSVISLKLTAGIFGNFSVELFGIEHHFVVYSYVSVHYAYTMRIFELRFYNEPSINNIAIFNLEELRMIIASIMTDWMTSKSQLEQKTMLKLARSGRSLSFGYFSTNMAYGVYGCKWYNISAKNAKDLMFIVYRSAISLKLTAGKFGNFSLELFGIAVKTSMGYLSALLTIRE</sequence>
<accession>E2ATL6</accession>
<dbReference type="OrthoDB" id="6617147at2759"/>
<dbReference type="GO" id="GO:0005549">
    <property type="term" value="F:odorant binding"/>
    <property type="evidence" value="ECO:0007669"/>
    <property type="project" value="InterPro"/>
</dbReference>
<dbReference type="InParanoid" id="E2ATL6"/>
<reference evidence="11 12" key="1">
    <citation type="journal article" date="2010" name="Science">
        <title>Genomic comparison of the ants Camponotus floridanus and Harpegnathos saltator.</title>
        <authorList>
            <person name="Bonasio R."/>
            <person name="Zhang G."/>
            <person name="Ye C."/>
            <person name="Mutti N.S."/>
            <person name="Fang X."/>
            <person name="Qin N."/>
            <person name="Donahue G."/>
            <person name="Yang P."/>
            <person name="Li Q."/>
            <person name="Li C."/>
            <person name="Zhang P."/>
            <person name="Huang Z."/>
            <person name="Berger S.L."/>
            <person name="Reinberg D."/>
            <person name="Wang J."/>
            <person name="Liebig J."/>
        </authorList>
    </citation>
    <scope>NUCLEOTIDE SEQUENCE [LARGE SCALE GENOMIC DNA]</scope>
    <source>
        <strain evidence="12">C129</strain>
    </source>
</reference>
<keyword evidence="6 10" id="KW-1133">Transmembrane helix</keyword>
<keyword evidence="5 10" id="KW-0552">Olfaction</keyword>
<evidence type="ECO:0000256" key="9">
    <source>
        <dbReference type="ARBA" id="ARBA00023224"/>
    </source>
</evidence>
<dbReference type="GO" id="GO:0004984">
    <property type="term" value="F:olfactory receptor activity"/>
    <property type="evidence" value="ECO:0007669"/>
    <property type="project" value="InterPro"/>
</dbReference>
<dbReference type="EMBL" id="GL442629">
    <property type="protein sequence ID" value="EFN63212.1"/>
    <property type="molecule type" value="Genomic_DNA"/>
</dbReference>